<accession>A0A9W6THI6</accession>
<organism evidence="2 3">
    <name type="scientific">Phytophthora lilii</name>
    <dbReference type="NCBI Taxonomy" id="2077276"/>
    <lineage>
        <taxon>Eukaryota</taxon>
        <taxon>Sar</taxon>
        <taxon>Stramenopiles</taxon>
        <taxon>Oomycota</taxon>
        <taxon>Peronosporomycetes</taxon>
        <taxon>Peronosporales</taxon>
        <taxon>Peronosporaceae</taxon>
        <taxon>Phytophthora</taxon>
    </lineage>
</organism>
<proteinExistence type="predicted"/>
<reference evidence="2" key="1">
    <citation type="submission" date="2023-04" db="EMBL/GenBank/DDBJ databases">
        <title>Phytophthora lilii NBRC 32176.</title>
        <authorList>
            <person name="Ichikawa N."/>
            <person name="Sato H."/>
            <person name="Tonouchi N."/>
        </authorList>
    </citation>
    <scope>NUCLEOTIDE SEQUENCE</scope>
    <source>
        <strain evidence="2">NBRC 32176</strain>
    </source>
</reference>
<evidence type="ECO:0000256" key="1">
    <source>
        <dbReference type="SAM" id="MobiDB-lite"/>
    </source>
</evidence>
<sequence length="77" mass="8523">MAFDSPSCTATLDSEVEVELDAAVTNAQLVCAPPTRPKSKARHYERQKSVKKALTRQIGQLSELLQHEQAKEKRGSN</sequence>
<feature type="region of interest" description="Disordered" evidence="1">
    <location>
        <begin position="33"/>
        <end position="52"/>
    </location>
</feature>
<protein>
    <submittedName>
        <fullName evidence="2">Unnamed protein product</fullName>
    </submittedName>
</protein>
<name>A0A9W6THI6_9STRA</name>
<evidence type="ECO:0000313" key="3">
    <source>
        <dbReference type="Proteomes" id="UP001165083"/>
    </source>
</evidence>
<comment type="caution">
    <text evidence="2">The sequence shown here is derived from an EMBL/GenBank/DDBJ whole genome shotgun (WGS) entry which is preliminary data.</text>
</comment>
<evidence type="ECO:0000313" key="2">
    <source>
        <dbReference type="EMBL" id="GMF13425.1"/>
    </source>
</evidence>
<gene>
    <name evidence="2" type="ORF">Plil01_000389900</name>
</gene>
<dbReference type="AlphaFoldDB" id="A0A9W6THI6"/>
<dbReference type="EMBL" id="BSXW01000156">
    <property type="protein sequence ID" value="GMF13425.1"/>
    <property type="molecule type" value="Genomic_DNA"/>
</dbReference>
<dbReference type="Proteomes" id="UP001165083">
    <property type="component" value="Unassembled WGS sequence"/>
</dbReference>
<keyword evidence="3" id="KW-1185">Reference proteome</keyword>